<dbReference type="EMBL" id="JAATEN010000001">
    <property type="protein sequence ID" value="NJP99376.1"/>
    <property type="molecule type" value="Genomic_DNA"/>
</dbReference>
<dbReference type="RefSeq" id="WP_168099960.1">
    <property type="nucleotide sequence ID" value="NZ_JAATEN010000001.1"/>
</dbReference>
<keyword evidence="4 6" id="KW-0472">Membrane</keyword>
<evidence type="ECO:0000259" key="7">
    <source>
        <dbReference type="Pfam" id="PF06803"/>
    </source>
</evidence>
<organism evidence="8 9">
    <name type="scientific">Streptomyces zingiberis</name>
    <dbReference type="NCBI Taxonomy" id="2053010"/>
    <lineage>
        <taxon>Bacteria</taxon>
        <taxon>Bacillati</taxon>
        <taxon>Actinomycetota</taxon>
        <taxon>Actinomycetes</taxon>
        <taxon>Kitasatosporales</taxon>
        <taxon>Streptomycetaceae</taxon>
        <taxon>Streptomyces</taxon>
    </lineage>
</organism>
<evidence type="ECO:0000256" key="6">
    <source>
        <dbReference type="SAM" id="Phobius"/>
    </source>
</evidence>
<accession>A0ABX1BUF1</accession>
<feature type="domain" description="DUF1232" evidence="7">
    <location>
        <begin position="46"/>
        <end position="76"/>
    </location>
</feature>
<keyword evidence="3 6" id="KW-1133">Transmembrane helix</keyword>
<feature type="transmembrane region" description="Helical" evidence="6">
    <location>
        <begin position="6"/>
        <end position="27"/>
    </location>
</feature>
<comment type="subcellular location">
    <subcellularLocation>
        <location evidence="1">Endomembrane system</location>
        <topology evidence="1">Multi-pass membrane protein</topology>
    </subcellularLocation>
</comment>
<dbReference type="InterPro" id="IPR010652">
    <property type="entry name" value="DUF1232"/>
</dbReference>
<keyword evidence="9" id="KW-1185">Reference proteome</keyword>
<evidence type="ECO:0000256" key="1">
    <source>
        <dbReference type="ARBA" id="ARBA00004127"/>
    </source>
</evidence>
<evidence type="ECO:0000256" key="2">
    <source>
        <dbReference type="ARBA" id="ARBA00022692"/>
    </source>
</evidence>
<name>A0ABX1BUF1_9ACTN</name>
<feature type="compositionally biased region" description="Basic and acidic residues" evidence="5">
    <location>
        <begin position="106"/>
        <end position="115"/>
    </location>
</feature>
<evidence type="ECO:0000256" key="3">
    <source>
        <dbReference type="ARBA" id="ARBA00022989"/>
    </source>
</evidence>
<feature type="region of interest" description="Disordered" evidence="5">
    <location>
        <begin position="88"/>
        <end position="115"/>
    </location>
</feature>
<evidence type="ECO:0000256" key="4">
    <source>
        <dbReference type="ARBA" id="ARBA00023136"/>
    </source>
</evidence>
<evidence type="ECO:0000256" key="5">
    <source>
        <dbReference type="SAM" id="MobiDB-lite"/>
    </source>
</evidence>
<evidence type="ECO:0000313" key="8">
    <source>
        <dbReference type="EMBL" id="NJP99376.1"/>
    </source>
</evidence>
<sequence length="115" mass="12389">MDTETIVLITLAVVVVATFAAVVVLALRLVRTYRTLRSEGTTRREKLLFWGAILYTVSPVDLLPDPIYVDDIGLLMAALHQLGKAAGNRRGALPGSGADLPGVESRPPHDTAARR</sequence>
<keyword evidence="2 6" id="KW-0812">Transmembrane</keyword>
<gene>
    <name evidence="8" type="ORF">HCK00_02125</name>
</gene>
<comment type="caution">
    <text evidence="8">The sequence shown here is derived from an EMBL/GenBank/DDBJ whole genome shotgun (WGS) entry which is preliminary data.</text>
</comment>
<dbReference type="Pfam" id="PF06803">
    <property type="entry name" value="DUF1232"/>
    <property type="match status" value="1"/>
</dbReference>
<proteinExistence type="predicted"/>
<reference evidence="8 9" key="1">
    <citation type="submission" date="2020-03" db="EMBL/GenBank/DDBJ databases">
        <title>WGS of actinomycetes isolated from Thailand.</title>
        <authorList>
            <person name="Thawai C."/>
        </authorList>
    </citation>
    <scope>NUCLEOTIDE SEQUENCE [LARGE SCALE GENOMIC DNA]</scope>
    <source>
        <strain evidence="8 9">PLAI 1-29</strain>
    </source>
</reference>
<protein>
    <submittedName>
        <fullName evidence="8">DUF1232 domain-containing protein</fullName>
    </submittedName>
</protein>
<dbReference type="Proteomes" id="UP000695264">
    <property type="component" value="Unassembled WGS sequence"/>
</dbReference>
<evidence type="ECO:0000313" key="9">
    <source>
        <dbReference type="Proteomes" id="UP000695264"/>
    </source>
</evidence>